<dbReference type="EMBL" id="CBLU010000001">
    <property type="protein sequence ID" value="CDG03318.1"/>
    <property type="molecule type" value="Genomic_DNA"/>
</dbReference>
<gene>
    <name evidence="1" type="ORF">O9U_14335</name>
    <name evidence="2" type="ORF">O9U_14375</name>
</gene>
<dbReference type="Proteomes" id="UP000015361">
    <property type="component" value="Unassembled WGS sequence"/>
</dbReference>
<evidence type="ECO:0008006" key="4">
    <source>
        <dbReference type="Google" id="ProtNLM"/>
    </source>
</evidence>
<dbReference type="GO" id="GO:0042742">
    <property type="term" value="P:defense response to bacterium"/>
    <property type="evidence" value="ECO:0007669"/>
    <property type="project" value="InterPro"/>
</dbReference>
<dbReference type="GO" id="GO:0005576">
    <property type="term" value="C:extracellular region"/>
    <property type="evidence" value="ECO:0007669"/>
    <property type="project" value="InterPro"/>
</dbReference>
<evidence type="ECO:0000313" key="1">
    <source>
        <dbReference type="EMBL" id="CDG03310.1"/>
    </source>
</evidence>
<protein>
    <recommendedName>
        <fullName evidence="4">Lactococcin family bacteriocin</fullName>
    </recommendedName>
</protein>
<evidence type="ECO:0000313" key="2">
    <source>
        <dbReference type="EMBL" id="CDG03318.1"/>
    </source>
</evidence>
<dbReference type="AlphaFoldDB" id="S6EV63"/>
<sequence>MENQLNFEAVSDEELLNIVGGINLEFGEGGGSPYGSMPDNTWYWAL</sequence>
<accession>S6EV63</accession>
<dbReference type="Pfam" id="PF04369">
    <property type="entry name" value="Lactococcin"/>
    <property type="match status" value="1"/>
</dbReference>
<dbReference type="RefSeq" id="WP_021721668.1">
    <property type="nucleotide sequence ID" value="NZ_CBLU010000001.1"/>
</dbReference>
<dbReference type="InterPro" id="IPR007464">
    <property type="entry name" value="Bacteriocin_IId"/>
</dbReference>
<evidence type="ECO:0000313" key="3">
    <source>
        <dbReference type="Proteomes" id="UP000015361"/>
    </source>
</evidence>
<reference evidence="2 3" key="1">
    <citation type="journal article" date="2013" name="Appl. Environ. Microbiol.">
        <title>The Carbohydrate Metabolism Signature of Lactococcus lactis Strain A12 Reveals Its Sourdough Ecosystem Origin.</title>
        <authorList>
            <person name="Passerini D."/>
            <person name="Coddeville M."/>
            <person name="Le Bourgeois P."/>
            <person name="Loubiere P."/>
            <person name="Ritzenthaler P."/>
            <person name="Fontagne-Faucher C."/>
            <person name="Daveran-Mingot M.L."/>
            <person name="Cocaign-Bousquet M."/>
        </authorList>
    </citation>
    <scope>NUCLEOTIDE SEQUENCE [LARGE SCALE GENOMIC DNA]</scope>
    <source>
        <strain evidence="2 3">A12</strain>
    </source>
</reference>
<comment type="caution">
    <text evidence="2">The sequence shown here is derived from an EMBL/GenBank/DDBJ whole genome shotgun (WGS) entry which is preliminary data.</text>
</comment>
<organism evidence="2 3">
    <name type="scientific">Lactococcus lactis subsp. lactis A12</name>
    <dbReference type="NCBI Taxonomy" id="1137134"/>
    <lineage>
        <taxon>Bacteria</taxon>
        <taxon>Bacillati</taxon>
        <taxon>Bacillota</taxon>
        <taxon>Bacilli</taxon>
        <taxon>Lactobacillales</taxon>
        <taxon>Streptococcaceae</taxon>
        <taxon>Lactococcus</taxon>
    </lineage>
</organism>
<proteinExistence type="predicted"/>
<dbReference type="EMBL" id="CBLU010000001">
    <property type="protein sequence ID" value="CDG03310.1"/>
    <property type="molecule type" value="Genomic_DNA"/>
</dbReference>
<name>S6EV63_LACLL</name>